<dbReference type="InterPro" id="IPR036249">
    <property type="entry name" value="Thioredoxin-like_sf"/>
</dbReference>
<keyword evidence="3" id="KW-1185">Reference proteome</keyword>
<dbReference type="Gene3D" id="3.40.30.10">
    <property type="entry name" value="Glutaredoxin"/>
    <property type="match status" value="1"/>
</dbReference>
<sequence length="206" mass="22830">MKTRRLMAITLLLVSAAGVGYLFWQQEVKYVLPTPVPLHYAPAVIGDSLALSGLLPKGDTKGLLLHFFNPDCPCSRFNVKHFNYLGKTYGQQVQFAVVIPEFADYKKARELIEAPIPVYVDSGDAIATACGVYATPQAVVLTAEGTLFYRGNYNRARYCTQKNSNYAEIALQHLLAGREAPQFGMLASQSYGCQFFEENTLSLLNF</sequence>
<comment type="caution">
    <text evidence="2">The sequence shown here is derived from an EMBL/GenBank/DDBJ whole genome shotgun (WGS) entry which is preliminary data.</text>
</comment>
<dbReference type="InterPro" id="IPR045494">
    <property type="entry name" value="DUF6436"/>
</dbReference>
<dbReference type="SUPFAM" id="SSF52833">
    <property type="entry name" value="Thioredoxin-like"/>
    <property type="match status" value="1"/>
</dbReference>
<dbReference type="AlphaFoldDB" id="M7MX56"/>
<dbReference type="EMBL" id="AODQ01000155">
    <property type="protein sequence ID" value="EMR01013.1"/>
    <property type="molecule type" value="Genomic_DNA"/>
</dbReference>
<evidence type="ECO:0000313" key="3">
    <source>
        <dbReference type="Proteomes" id="UP000011910"/>
    </source>
</evidence>
<gene>
    <name evidence="2" type="ORF">ADICEAN_03862</name>
</gene>
<dbReference type="Proteomes" id="UP000011910">
    <property type="component" value="Unassembled WGS sequence"/>
</dbReference>
<dbReference type="Pfam" id="PF20029">
    <property type="entry name" value="DUF6436"/>
    <property type="match status" value="1"/>
</dbReference>
<dbReference type="eggNOG" id="COG0526">
    <property type="taxonomic scope" value="Bacteria"/>
</dbReference>
<dbReference type="RefSeq" id="WP_009197241.1">
    <property type="nucleotide sequence ID" value="NZ_AODQ01000155.1"/>
</dbReference>
<evidence type="ECO:0000313" key="2">
    <source>
        <dbReference type="EMBL" id="EMR01013.1"/>
    </source>
</evidence>
<dbReference type="STRING" id="1279009.ADICEAN_03862"/>
<reference evidence="2 3" key="1">
    <citation type="journal article" date="2013" name="Genome Announc.">
        <title>Draft Genome Sequence of Cesiribacter andamanensis Strain AMV16T, Isolated from a Soil Sample from a Mud Volcano in the Andaman Islands, India.</title>
        <authorList>
            <person name="Shivaji S."/>
            <person name="Ara S."/>
            <person name="Begum Z."/>
            <person name="Srinivas T.N."/>
            <person name="Singh A."/>
            <person name="Kumar Pinnaka A."/>
        </authorList>
    </citation>
    <scope>NUCLEOTIDE SEQUENCE [LARGE SCALE GENOMIC DNA]</scope>
    <source>
        <strain evidence="2 3">AMV16</strain>
    </source>
</reference>
<name>M7MX56_9BACT</name>
<organism evidence="2 3">
    <name type="scientific">Cesiribacter andamanensis AMV16</name>
    <dbReference type="NCBI Taxonomy" id="1279009"/>
    <lineage>
        <taxon>Bacteria</taxon>
        <taxon>Pseudomonadati</taxon>
        <taxon>Bacteroidota</taxon>
        <taxon>Cytophagia</taxon>
        <taxon>Cytophagales</taxon>
        <taxon>Cesiribacteraceae</taxon>
        <taxon>Cesiribacter</taxon>
    </lineage>
</organism>
<protein>
    <recommendedName>
        <fullName evidence="1">DUF6436 domain-containing protein</fullName>
    </recommendedName>
</protein>
<accession>M7MX56</accession>
<proteinExistence type="predicted"/>
<dbReference type="OrthoDB" id="8897581at2"/>
<evidence type="ECO:0000259" key="1">
    <source>
        <dbReference type="Pfam" id="PF20029"/>
    </source>
</evidence>
<feature type="domain" description="DUF6436" evidence="1">
    <location>
        <begin position="58"/>
        <end position="193"/>
    </location>
</feature>